<dbReference type="NCBIfam" id="NF038044">
    <property type="entry name" value="act_def_assoc_B"/>
    <property type="match status" value="1"/>
</dbReference>
<reference evidence="1" key="1">
    <citation type="submission" date="2014-07" db="EMBL/GenBank/DDBJ databases">
        <authorList>
            <person name="Zhang J.E."/>
            <person name="Yang H."/>
            <person name="Guo J."/>
            <person name="Deng Z."/>
            <person name="Luo H."/>
            <person name="Luo M."/>
            <person name="Zhao B."/>
        </authorList>
    </citation>
    <scope>NUCLEOTIDE SEQUENCE</scope>
    <source>
        <strain evidence="1">AM4</strain>
    </source>
</reference>
<sequence length="75" mass="8010">MSLTHLENGGWAIADLRRLSVYELDEDTGAVVEQALRGYLVPMDSPVLQEALTSGVLIDVGLNGAPEAEPSDSKQ</sequence>
<protein>
    <submittedName>
        <fullName evidence="1">Uncharacterized protein</fullName>
    </submittedName>
</protein>
<evidence type="ECO:0000313" key="1">
    <source>
        <dbReference type="EMBL" id="CED90096.1"/>
    </source>
</evidence>
<gene>
    <name evidence="1" type="ORF">AAM4_0201</name>
</gene>
<proteinExistence type="predicted"/>
<dbReference type="EMBL" id="LK995465">
    <property type="protein sequence ID" value="CED90096.1"/>
    <property type="molecule type" value="Genomic_DNA"/>
</dbReference>
<organism evidence="1">
    <name type="scientific">Actinomyces succiniciruminis</name>
    <dbReference type="NCBI Taxonomy" id="1522002"/>
    <lineage>
        <taxon>Bacteria</taxon>
        <taxon>Bacillati</taxon>
        <taxon>Actinomycetota</taxon>
        <taxon>Actinomycetes</taxon>
        <taxon>Actinomycetales</taxon>
        <taxon>Actinomycetaceae</taxon>
        <taxon>Actinomyces</taxon>
    </lineage>
</organism>
<dbReference type="AlphaFoldDB" id="A0A1L7RFN2"/>
<dbReference type="RefSeq" id="WP_244671428.1">
    <property type="nucleotide sequence ID" value="NZ_LK995465.1"/>
</dbReference>
<name>A0A1L7RFN2_9ACTO</name>
<accession>A0A1L7RFN2</accession>